<evidence type="ECO:0000259" key="8">
    <source>
        <dbReference type="Pfam" id="PF08743"/>
    </source>
</evidence>
<evidence type="ECO:0000256" key="5">
    <source>
        <dbReference type="ARBA" id="ARBA00023204"/>
    </source>
</evidence>
<evidence type="ECO:0000256" key="4">
    <source>
        <dbReference type="ARBA" id="ARBA00023172"/>
    </source>
</evidence>
<dbReference type="GO" id="GO:0030915">
    <property type="term" value="C:Smc5-Smc6 complex"/>
    <property type="evidence" value="ECO:0007669"/>
    <property type="project" value="UniProtKB-UniRule"/>
</dbReference>
<dbReference type="GO" id="GO:0005634">
    <property type="term" value="C:nucleus"/>
    <property type="evidence" value="ECO:0007669"/>
    <property type="project" value="UniProtKB-SubCell"/>
</dbReference>
<protein>
    <recommendedName>
        <fullName evidence="7">Non-structural maintenance of chromosomes element 4</fullName>
    </recommendedName>
</protein>
<dbReference type="Proteomes" id="UP001458880">
    <property type="component" value="Unassembled WGS sequence"/>
</dbReference>
<dbReference type="Pfam" id="PF08743">
    <property type="entry name" value="Nse4_C"/>
    <property type="match status" value="1"/>
</dbReference>
<dbReference type="PANTHER" id="PTHR16140">
    <property type="entry name" value="NON-STRUCTURAL MAINTENANCE OF CHROMOSOMES ELEMENT 4"/>
    <property type="match status" value="1"/>
</dbReference>
<keyword evidence="3 7" id="KW-0227">DNA damage</keyword>
<reference evidence="9 10" key="1">
    <citation type="journal article" date="2024" name="BMC Genomics">
        <title>De novo assembly and annotation of Popillia japonica's genome with initial clues to its potential as an invasive pest.</title>
        <authorList>
            <person name="Cucini C."/>
            <person name="Boschi S."/>
            <person name="Funari R."/>
            <person name="Cardaioli E."/>
            <person name="Iannotti N."/>
            <person name="Marturano G."/>
            <person name="Paoli F."/>
            <person name="Bruttini M."/>
            <person name="Carapelli A."/>
            <person name="Frati F."/>
            <person name="Nardi F."/>
        </authorList>
    </citation>
    <scope>NUCLEOTIDE SEQUENCE [LARGE SCALE GENOMIC DNA]</scope>
    <source>
        <strain evidence="9">DMR45628</strain>
    </source>
</reference>
<dbReference type="GO" id="GO:0006310">
    <property type="term" value="P:DNA recombination"/>
    <property type="evidence" value="ECO:0007669"/>
    <property type="project" value="UniProtKB-UniRule"/>
</dbReference>
<keyword evidence="6 7" id="KW-0539">Nucleus</keyword>
<comment type="subunit">
    <text evidence="7">Component of the SMC5-SMC6 complex.</text>
</comment>
<dbReference type="InterPro" id="IPR027786">
    <property type="entry name" value="Nse4/EID"/>
</dbReference>
<keyword evidence="4 7" id="KW-0233">DNA recombination</keyword>
<evidence type="ECO:0000256" key="6">
    <source>
        <dbReference type="ARBA" id="ARBA00023242"/>
    </source>
</evidence>
<evidence type="ECO:0000313" key="9">
    <source>
        <dbReference type="EMBL" id="KAK9693419.1"/>
    </source>
</evidence>
<dbReference type="AlphaFoldDB" id="A0AAW1IUS0"/>
<evidence type="ECO:0000313" key="10">
    <source>
        <dbReference type="Proteomes" id="UP001458880"/>
    </source>
</evidence>
<keyword evidence="10" id="KW-1185">Reference proteome</keyword>
<evidence type="ECO:0000256" key="7">
    <source>
        <dbReference type="RuleBase" id="RU365071"/>
    </source>
</evidence>
<evidence type="ECO:0000256" key="1">
    <source>
        <dbReference type="ARBA" id="ARBA00004123"/>
    </source>
</evidence>
<evidence type="ECO:0000256" key="2">
    <source>
        <dbReference type="ARBA" id="ARBA00008997"/>
    </source>
</evidence>
<proteinExistence type="inferred from homology"/>
<comment type="subcellular location">
    <subcellularLocation>
        <location evidence="1 7">Nucleus</location>
    </subcellularLocation>
</comment>
<organism evidence="9 10">
    <name type="scientific">Popillia japonica</name>
    <name type="common">Japanese beetle</name>
    <dbReference type="NCBI Taxonomy" id="7064"/>
    <lineage>
        <taxon>Eukaryota</taxon>
        <taxon>Metazoa</taxon>
        <taxon>Ecdysozoa</taxon>
        <taxon>Arthropoda</taxon>
        <taxon>Hexapoda</taxon>
        <taxon>Insecta</taxon>
        <taxon>Pterygota</taxon>
        <taxon>Neoptera</taxon>
        <taxon>Endopterygota</taxon>
        <taxon>Coleoptera</taxon>
        <taxon>Polyphaga</taxon>
        <taxon>Scarabaeiformia</taxon>
        <taxon>Scarabaeidae</taxon>
        <taxon>Rutelinae</taxon>
        <taxon>Popillia</taxon>
    </lineage>
</organism>
<sequence length="305" mass="34982">MEDQENNNSPNDGNNSHERKQIYRNLLNEIEEIQDSNDVGLQTIKKVKNILSEANSLNDQCDIHERVTCPEEILLDSFLVAQASDVLVKCTKAVNIFSANYEPLNFAEKIIDTIKTDETIAQMDFIKLLNDARQIIPNVIEYNFLYGTYDFNKVPEPKQRKERIKASQQGAVQKKELIAVAASAGNGDEENNDSVMFLYKVLQNEYQKNNNNPLKYYEFVIDSESYTATVENIFYCSFLVRDGKADLQLGSDGVPIIKPTPKKALRSFRHQEGSNTQMIVMIDMNEWNRLKSKRAGFIQRHKRSI</sequence>
<evidence type="ECO:0000256" key="3">
    <source>
        <dbReference type="ARBA" id="ARBA00022763"/>
    </source>
</evidence>
<dbReference type="EMBL" id="JASPKY010000543">
    <property type="protein sequence ID" value="KAK9693419.1"/>
    <property type="molecule type" value="Genomic_DNA"/>
</dbReference>
<dbReference type="GO" id="GO:0006281">
    <property type="term" value="P:DNA repair"/>
    <property type="evidence" value="ECO:0007669"/>
    <property type="project" value="UniProtKB-UniRule"/>
</dbReference>
<feature type="domain" description="Non-structural maintenance of chromosome element 4 C-terminal" evidence="8">
    <location>
        <begin position="214"/>
        <end position="292"/>
    </location>
</feature>
<keyword evidence="5 7" id="KW-0234">DNA repair</keyword>
<name>A0AAW1IUS0_POPJA</name>
<accession>A0AAW1IUS0</accession>
<dbReference type="InterPro" id="IPR014854">
    <property type="entry name" value="Nse4_C"/>
</dbReference>
<comment type="function">
    <text evidence="7">Component of the SMC5-SMC6 complex, that promotes sister chromatid alignment after DNA damage and facilitates double-stranded DNA breaks (DSBs) repair via homologous recombination between sister chromatids.</text>
</comment>
<gene>
    <name evidence="9" type="ORF">QE152_g34232</name>
</gene>
<comment type="caution">
    <text evidence="9">The sequence shown here is derived from an EMBL/GenBank/DDBJ whole genome shotgun (WGS) entry which is preliminary data.</text>
</comment>
<dbReference type="PANTHER" id="PTHR16140:SF0">
    <property type="entry name" value="NON-STRUCTURAL MAINTENANCE OF CHROMOSOMES ELEMENT 4"/>
    <property type="match status" value="1"/>
</dbReference>
<comment type="similarity">
    <text evidence="2 7">Belongs to the NSE4 family.</text>
</comment>